<evidence type="ECO:0000256" key="3">
    <source>
        <dbReference type="ARBA" id="ARBA00022801"/>
    </source>
</evidence>
<evidence type="ECO:0000256" key="9">
    <source>
        <dbReference type="ARBA" id="ARBA00048461"/>
    </source>
</evidence>
<dbReference type="RefSeq" id="XP_017993858.1">
    <property type="nucleotide sequence ID" value="XM_018137883.1"/>
</dbReference>
<comment type="similarity">
    <text evidence="7">Belongs to the AB hydrolase superfamily. Lipase family. Class Lip subfamily.</text>
</comment>
<proteinExistence type="inferred from homology"/>
<dbReference type="OrthoDB" id="2373480at2759"/>
<evidence type="ECO:0000256" key="7">
    <source>
        <dbReference type="ARBA" id="ARBA00043986"/>
    </source>
</evidence>
<evidence type="ECO:0000256" key="6">
    <source>
        <dbReference type="ARBA" id="ARBA00023098"/>
    </source>
</evidence>
<dbReference type="Proteomes" id="UP000037751">
    <property type="component" value="Unassembled WGS sequence"/>
</dbReference>
<dbReference type="Gene3D" id="3.40.50.1820">
    <property type="entry name" value="alpha/beta hydrolase"/>
    <property type="match status" value="1"/>
</dbReference>
<comment type="catalytic activity">
    <reaction evidence="8">
        <text>a diacylglycerol + H2O = a monoacylglycerol + a fatty acid + H(+)</text>
        <dbReference type="Rhea" id="RHEA:32731"/>
        <dbReference type="ChEBI" id="CHEBI:15377"/>
        <dbReference type="ChEBI" id="CHEBI:15378"/>
        <dbReference type="ChEBI" id="CHEBI:17408"/>
        <dbReference type="ChEBI" id="CHEBI:18035"/>
        <dbReference type="ChEBI" id="CHEBI:28868"/>
    </reaction>
</comment>
<evidence type="ECO:0000256" key="2">
    <source>
        <dbReference type="ARBA" id="ARBA00013279"/>
    </source>
</evidence>
<keyword evidence="6" id="KW-0443">Lipid metabolism</keyword>
<dbReference type="InterPro" id="IPR029058">
    <property type="entry name" value="AB_hydrolase_fold"/>
</dbReference>
<protein>
    <recommendedName>
        <fullName evidence="2">triacylglycerol lipase</fullName>
        <ecNumber evidence="2">3.1.1.3</ecNumber>
    </recommendedName>
</protein>
<keyword evidence="5" id="KW-0843">Virulence</keyword>
<dbReference type="VEuPathDB" id="FungiDB:Malapachy_3413"/>
<evidence type="ECO:0000313" key="10">
    <source>
        <dbReference type="EMBL" id="KOS16226.1"/>
    </source>
</evidence>
<reference evidence="10 11" key="1">
    <citation type="submission" date="2015-07" db="EMBL/GenBank/DDBJ databases">
        <title>Draft Genome Sequence of Malassezia furfur CBS1878 and Malassezia pachydermatis CBS1879.</title>
        <authorList>
            <person name="Triana S."/>
            <person name="Ohm R."/>
            <person name="Gonzalez A."/>
            <person name="DeCock H."/>
            <person name="Restrepo S."/>
            <person name="Celis A."/>
        </authorList>
    </citation>
    <scope>NUCLEOTIDE SEQUENCE [LARGE SCALE GENOMIC DNA]</scope>
    <source>
        <strain evidence="10 11">CBS 1879</strain>
    </source>
</reference>
<comment type="catalytic activity">
    <reaction evidence="9">
        <text>a monoacylglycerol + H2O = glycerol + a fatty acid + H(+)</text>
        <dbReference type="Rhea" id="RHEA:15245"/>
        <dbReference type="ChEBI" id="CHEBI:15377"/>
        <dbReference type="ChEBI" id="CHEBI:15378"/>
        <dbReference type="ChEBI" id="CHEBI:17408"/>
        <dbReference type="ChEBI" id="CHEBI:17754"/>
        <dbReference type="ChEBI" id="CHEBI:28868"/>
    </reaction>
</comment>
<dbReference type="EC" id="3.1.1.3" evidence="2"/>
<dbReference type="GO" id="GO:0004806">
    <property type="term" value="F:triacylglycerol lipase activity"/>
    <property type="evidence" value="ECO:0007669"/>
    <property type="project" value="UniProtKB-EC"/>
</dbReference>
<dbReference type="GeneID" id="28729759"/>
<accession>A0A0M8MNT0</accession>
<keyword evidence="3" id="KW-0378">Hydrolase</keyword>
<keyword evidence="11" id="KW-1185">Reference proteome</keyword>
<gene>
    <name evidence="10" type="ORF">Malapachy_3413</name>
</gene>
<evidence type="ECO:0000256" key="1">
    <source>
        <dbReference type="ARBA" id="ARBA00001024"/>
    </source>
</evidence>
<dbReference type="AlphaFoldDB" id="A0A0M8MNT0"/>
<keyword evidence="4" id="KW-0442">Lipid degradation</keyword>
<evidence type="ECO:0000256" key="5">
    <source>
        <dbReference type="ARBA" id="ARBA00023026"/>
    </source>
</evidence>
<organism evidence="10 11">
    <name type="scientific">Malassezia pachydermatis</name>
    <dbReference type="NCBI Taxonomy" id="77020"/>
    <lineage>
        <taxon>Eukaryota</taxon>
        <taxon>Fungi</taxon>
        <taxon>Dikarya</taxon>
        <taxon>Basidiomycota</taxon>
        <taxon>Ustilaginomycotina</taxon>
        <taxon>Malasseziomycetes</taxon>
        <taxon>Malasseziales</taxon>
        <taxon>Malasseziaceae</taxon>
        <taxon>Malassezia</taxon>
    </lineage>
</organism>
<evidence type="ECO:0000256" key="8">
    <source>
        <dbReference type="ARBA" id="ARBA00047591"/>
    </source>
</evidence>
<dbReference type="Pfam" id="PF03583">
    <property type="entry name" value="LIP"/>
    <property type="match status" value="1"/>
</dbReference>
<dbReference type="GO" id="GO:0016042">
    <property type="term" value="P:lipid catabolic process"/>
    <property type="evidence" value="ECO:0007669"/>
    <property type="project" value="UniProtKB-KW"/>
</dbReference>
<evidence type="ECO:0000256" key="4">
    <source>
        <dbReference type="ARBA" id="ARBA00022963"/>
    </source>
</evidence>
<name>A0A0M8MNT0_9BASI</name>
<evidence type="ECO:0000313" key="11">
    <source>
        <dbReference type="Proteomes" id="UP000037751"/>
    </source>
</evidence>
<dbReference type="InterPro" id="IPR005152">
    <property type="entry name" value="Lipase_secreted"/>
</dbReference>
<comment type="caution">
    <text evidence="10">The sequence shown here is derived from an EMBL/GenBank/DDBJ whole genome shotgun (WGS) entry which is preliminary data.</text>
</comment>
<dbReference type="EMBL" id="LGAV01000001">
    <property type="protein sequence ID" value="KOS16226.1"/>
    <property type="molecule type" value="Genomic_DNA"/>
</dbReference>
<sequence>MLPYLQGGYIVTVPDKQGKEHAFASGLIEGHHTPDGVCGALKFDKPTFSDNAKVIGRGYSSGPSQIGRASQLLAGYTPELPMVVGTMVARLQVKWQTGFFGLS</sequence>
<comment type="catalytic activity">
    <reaction evidence="1">
        <text>a triacylglycerol + H2O = a diacylglycerol + a fatty acid + H(+)</text>
        <dbReference type="Rhea" id="RHEA:12044"/>
        <dbReference type="ChEBI" id="CHEBI:15377"/>
        <dbReference type="ChEBI" id="CHEBI:15378"/>
        <dbReference type="ChEBI" id="CHEBI:17855"/>
        <dbReference type="ChEBI" id="CHEBI:18035"/>
        <dbReference type="ChEBI" id="CHEBI:28868"/>
        <dbReference type="EC" id="3.1.1.3"/>
    </reaction>
</comment>